<keyword evidence="1" id="KW-0378">Hydrolase</keyword>
<sequence length="355" mass="39996">MIVYKTNSNPTSILIPEWEHVGAVLLSWPHKDSDWAYMLDEVTQCFEHLALTILNHSNLIIVTPSKEIIPQSVTRFEGEKLRIVIMPTNDTWARDFGPLSLKNNDGSYSLVDFGFNAWGLKFASCYDNKICRNLFAQKGIWDKDIKTVSRLGFILEGGAIESNGCGTILTTASCIFEANRNPELSNEEICQILCDELGAKNLIVLQHGSLKGDDTDGHIDTLVRICDQNTIAYVQAPIDTSDEHFEELKLMEKELKEWAAKDHLKLIPLPMAEPVYDEDELNYRLPATYANFLILNDAVLFPTYSSPKDKEAEKALRKCFPSHKIIGIECSALIRQHGSLHCVTMQIPSPLLKDK</sequence>
<dbReference type="Gene3D" id="3.75.10.10">
    <property type="entry name" value="L-arginine/glycine Amidinotransferase, Chain A"/>
    <property type="match status" value="1"/>
</dbReference>
<protein>
    <submittedName>
        <fullName evidence="2">Agmatine deiminase family protein</fullName>
    </submittedName>
</protein>
<accession>A0ABV9K676</accession>
<dbReference type="InterPro" id="IPR007466">
    <property type="entry name" value="Peptidyl-Arg-deiminase_porph"/>
</dbReference>
<dbReference type="Pfam" id="PF04371">
    <property type="entry name" value="PAD_porph"/>
    <property type="match status" value="1"/>
</dbReference>
<proteinExistence type="predicted"/>
<evidence type="ECO:0000313" key="3">
    <source>
        <dbReference type="Proteomes" id="UP001596020"/>
    </source>
</evidence>
<gene>
    <name evidence="2" type="ORF">ACFO3G_02695</name>
</gene>
<dbReference type="PANTHER" id="PTHR31377">
    <property type="entry name" value="AGMATINE DEIMINASE-RELATED"/>
    <property type="match status" value="1"/>
</dbReference>
<reference evidence="3" key="1">
    <citation type="journal article" date="2019" name="Int. J. Syst. Evol. Microbiol.">
        <title>The Global Catalogue of Microorganisms (GCM) 10K type strain sequencing project: providing services to taxonomists for standard genome sequencing and annotation.</title>
        <authorList>
            <consortium name="The Broad Institute Genomics Platform"/>
            <consortium name="The Broad Institute Genome Sequencing Center for Infectious Disease"/>
            <person name="Wu L."/>
            <person name="Ma J."/>
        </authorList>
    </citation>
    <scope>NUCLEOTIDE SEQUENCE [LARGE SCALE GENOMIC DNA]</scope>
    <source>
        <strain evidence="3">CGMCC 4.7357</strain>
    </source>
</reference>
<comment type="caution">
    <text evidence="2">The sequence shown here is derived from an EMBL/GenBank/DDBJ whole genome shotgun (WGS) entry which is preliminary data.</text>
</comment>
<organism evidence="2 3">
    <name type="scientific">Falsiporphyromonas endometrii</name>
    <dbReference type="NCBI Taxonomy" id="1387297"/>
    <lineage>
        <taxon>Bacteria</taxon>
        <taxon>Pseudomonadati</taxon>
        <taxon>Bacteroidota</taxon>
        <taxon>Bacteroidia</taxon>
        <taxon>Bacteroidales</taxon>
        <taxon>Porphyromonadaceae</taxon>
        <taxon>Falsiporphyromonas</taxon>
    </lineage>
</organism>
<evidence type="ECO:0000256" key="1">
    <source>
        <dbReference type="ARBA" id="ARBA00022801"/>
    </source>
</evidence>
<dbReference type="SUPFAM" id="SSF55909">
    <property type="entry name" value="Pentein"/>
    <property type="match status" value="1"/>
</dbReference>
<dbReference type="RefSeq" id="WP_380077747.1">
    <property type="nucleotide sequence ID" value="NZ_JBHSGO010000046.1"/>
</dbReference>
<dbReference type="Proteomes" id="UP001596020">
    <property type="component" value="Unassembled WGS sequence"/>
</dbReference>
<name>A0ABV9K676_9PORP</name>
<dbReference type="EMBL" id="JBHSGO010000046">
    <property type="protein sequence ID" value="MFC4665527.1"/>
    <property type="molecule type" value="Genomic_DNA"/>
</dbReference>
<evidence type="ECO:0000313" key="2">
    <source>
        <dbReference type="EMBL" id="MFC4665527.1"/>
    </source>
</evidence>
<dbReference type="PANTHER" id="PTHR31377:SF0">
    <property type="entry name" value="AGMATINE DEIMINASE-RELATED"/>
    <property type="match status" value="1"/>
</dbReference>
<keyword evidence="3" id="KW-1185">Reference proteome</keyword>